<dbReference type="HOGENOM" id="CLU_036176_1_3_5"/>
<dbReference type="RefSeq" id="WP_021100792.1">
    <property type="nucleotide sequence ID" value="NZ_KE557306.1"/>
</dbReference>
<comment type="subcellular location">
    <subcellularLocation>
        <location evidence="1">Periplasm</location>
    </subcellularLocation>
</comment>
<organism evidence="7 8">
    <name type="scientific">Litoreibacter arenae DSM 19593</name>
    <dbReference type="NCBI Taxonomy" id="1123360"/>
    <lineage>
        <taxon>Bacteria</taxon>
        <taxon>Pseudomonadati</taxon>
        <taxon>Pseudomonadota</taxon>
        <taxon>Alphaproteobacteria</taxon>
        <taxon>Rhodobacterales</taxon>
        <taxon>Roseobacteraceae</taxon>
        <taxon>Litoreibacter</taxon>
    </lineage>
</organism>
<dbReference type="AlphaFoldDB" id="S9QHU7"/>
<evidence type="ECO:0000256" key="3">
    <source>
        <dbReference type="ARBA" id="ARBA00022448"/>
    </source>
</evidence>
<evidence type="ECO:0000256" key="1">
    <source>
        <dbReference type="ARBA" id="ARBA00004418"/>
    </source>
</evidence>
<dbReference type="NCBIfam" id="NF037995">
    <property type="entry name" value="TRAP_S1"/>
    <property type="match status" value="1"/>
</dbReference>
<keyword evidence="8" id="KW-1185">Reference proteome</keyword>
<evidence type="ECO:0000256" key="2">
    <source>
        <dbReference type="ARBA" id="ARBA00009023"/>
    </source>
</evidence>
<keyword evidence="5" id="KW-0574">Periplasm</keyword>
<comment type="caution">
    <text evidence="7">The sequence shown here is derived from an EMBL/GenBank/DDBJ whole genome shotgun (WGS) entry which is preliminary data.</text>
</comment>
<feature type="signal peptide" evidence="6">
    <location>
        <begin position="1"/>
        <end position="25"/>
    </location>
</feature>
<dbReference type="PATRIC" id="fig|1123360.3.peg.2214"/>
<dbReference type="InterPro" id="IPR018389">
    <property type="entry name" value="DctP_fam"/>
</dbReference>
<dbReference type="Gene3D" id="3.40.190.170">
    <property type="entry name" value="Bacterial extracellular solute-binding protein, family 7"/>
    <property type="match status" value="1"/>
</dbReference>
<dbReference type="CDD" id="cd13603">
    <property type="entry name" value="PBP2_TRAP_Siap_TeaA_like"/>
    <property type="match status" value="1"/>
</dbReference>
<comment type="similarity">
    <text evidence="2">Belongs to the bacterial solute-binding protein 7 family.</text>
</comment>
<dbReference type="PANTHER" id="PTHR33376">
    <property type="match status" value="1"/>
</dbReference>
<keyword evidence="3" id="KW-0813">Transport</keyword>
<dbReference type="STRING" id="1123360.thalar_02237"/>
<dbReference type="InterPro" id="IPR038404">
    <property type="entry name" value="TRAP_DctP_sf"/>
</dbReference>
<dbReference type="GO" id="GO:0030288">
    <property type="term" value="C:outer membrane-bounded periplasmic space"/>
    <property type="evidence" value="ECO:0007669"/>
    <property type="project" value="InterPro"/>
</dbReference>
<dbReference type="PANTHER" id="PTHR33376:SF4">
    <property type="entry name" value="SIALIC ACID-BINDING PERIPLASMIC PROTEIN SIAP"/>
    <property type="match status" value="1"/>
</dbReference>
<dbReference type="Pfam" id="PF03480">
    <property type="entry name" value="DctP"/>
    <property type="match status" value="1"/>
</dbReference>
<keyword evidence="4 6" id="KW-0732">Signal</keyword>
<dbReference type="NCBIfam" id="TIGR00787">
    <property type="entry name" value="dctP"/>
    <property type="match status" value="1"/>
</dbReference>
<dbReference type="PIRSF" id="PIRSF006470">
    <property type="entry name" value="DctB"/>
    <property type="match status" value="1"/>
</dbReference>
<feature type="chain" id="PRO_5004555296" evidence="6">
    <location>
        <begin position="26"/>
        <end position="329"/>
    </location>
</feature>
<accession>S9QHU7</accession>
<proteinExistence type="inferred from homology"/>
<dbReference type="GO" id="GO:0055085">
    <property type="term" value="P:transmembrane transport"/>
    <property type="evidence" value="ECO:0007669"/>
    <property type="project" value="InterPro"/>
</dbReference>
<name>S9QHU7_9RHOB</name>
<evidence type="ECO:0000313" key="7">
    <source>
        <dbReference type="EMBL" id="EPX79412.1"/>
    </source>
</evidence>
<dbReference type="EMBL" id="AONI01000010">
    <property type="protein sequence ID" value="EPX79412.1"/>
    <property type="molecule type" value="Genomic_DNA"/>
</dbReference>
<dbReference type="eggNOG" id="COG1638">
    <property type="taxonomic scope" value="Bacteria"/>
</dbReference>
<evidence type="ECO:0000256" key="4">
    <source>
        <dbReference type="ARBA" id="ARBA00022729"/>
    </source>
</evidence>
<gene>
    <name evidence="7" type="ORF">thalar_02237</name>
</gene>
<dbReference type="InterPro" id="IPR004682">
    <property type="entry name" value="TRAP_DctP"/>
</dbReference>
<dbReference type="OrthoDB" id="8673861at2"/>
<protein>
    <submittedName>
        <fullName evidence="7">TRAP-type C4-dicarboxylate transport system, periplasmic component</fullName>
    </submittedName>
</protein>
<reference evidence="8" key="1">
    <citation type="journal article" date="2013" name="Stand. Genomic Sci.">
        <title>Genome sequence of the Litoreibacter arenae type strain (DSM 19593(T)), a member of the Roseobacter clade isolated from sea sand.</title>
        <authorList>
            <person name="Riedel T."/>
            <person name="Fiebig A."/>
            <person name="Petersen J."/>
            <person name="Gronow S."/>
            <person name="Kyrpides N.C."/>
            <person name="Goker M."/>
            <person name="Klenk H.P."/>
        </authorList>
    </citation>
    <scope>NUCLEOTIDE SEQUENCE [LARGE SCALE GENOMIC DNA]</scope>
    <source>
        <strain evidence="8">DSM 19593</strain>
    </source>
</reference>
<evidence type="ECO:0000256" key="5">
    <source>
        <dbReference type="ARBA" id="ARBA00022764"/>
    </source>
</evidence>
<sequence length="329" mass="35397">MNSFFAKAAAGATALALLSASPVLAEALRVAGNFPVEHSSSAAMEKFAESVAALTDGELEIANFPAMQLGGAKENVDQVRSGVVFGTWIGSAYLSRTVPELEAVSLPFVYPDRETAFRVIDGAAGDLLDEKLAEKGFVSLGWMELGSRNVTNNIRPLATVADFEGLKLRMQPNETHLNTFRAIGANPVSMGISEVYAALQQGVLDGQENPYAIIASRNFNEVQKHLSDTNHFFDYIVLVANKRKFDALSEEHQAAVREAAAGAIAWQRAKAAEEDIASREALIEAGMTFTPIADNVRAELRDKTQSVIADLKERIGADLIDTVLNEAGK</sequence>
<evidence type="ECO:0000313" key="8">
    <source>
        <dbReference type="Proteomes" id="UP000015351"/>
    </source>
</evidence>
<evidence type="ECO:0000256" key="6">
    <source>
        <dbReference type="SAM" id="SignalP"/>
    </source>
</evidence>
<dbReference type="Proteomes" id="UP000015351">
    <property type="component" value="Unassembled WGS sequence"/>
</dbReference>